<keyword evidence="2" id="KW-1185">Reference proteome</keyword>
<evidence type="ECO:0000313" key="2">
    <source>
        <dbReference type="Proteomes" id="UP000001511"/>
    </source>
</evidence>
<dbReference type="AlphaFoldDB" id="D7E2I9"/>
<accession>D7E2I9</accession>
<dbReference type="HOGENOM" id="CLU_3366120_0_0_3"/>
<reference evidence="1 2" key="1">
    <citation type="journal article" date="2010" name="PLoS ONE">
        <title>Genome erosion in a nitrogen-fixing vertically transmitted endosymbiotic multicellular cyanobacterium.</title>
        <authorList>
            <person name="Ran L."/>
            <person name="Larsson J."/>
            <person name="Vigil-Stenman T."/>
            <person name="Nylander J.A."/>
            <person name="Ininbergs K."/>
            <person name="Zheng W.W."/>
            <person name="Lapidus A."/>
            <person name="Lowry S."/>
            <person name="Haselkorn R."/>
            <person name="Bergman B."/>
        </authorList>
    </citation>
    <scope>NUCLEOTIDE SEQUENCE [LARGE SCALE GENOMIC DNA]</scope>
    <source>
        <strain evidence="1 2">0708</strain>
    </source>
</reference>
<name>D7E2I9_NOSA0</name>
<proteinExistence type="predicted"/>
<dbReference type="KEGG" id="naz:Aazo_3347"/>
<organism evidence="1 2">
    <name type="scientific">Nostoc azollae (strain 0708)</name>
    <name type="common">Anabaena azollae (strain 0708)</name>
    <dbReference type="NCBI Taxonomy" id="551115"/>
    <lineage>
        <taxon>Bacteria</taxon>
        <taxon>Bacillati</taxon>
        <taxon>Cyanobacteriota</taxon>
        <taxon>Cyanophyceae</taxon>
        <taxon>Nostocales</taxon>
        <taxon>Nostocaceae</taxon>
        <taxon>Trichormus</taxon>
    </lineage>
</organism>
<evidence type="ECO:0000313" key="1">
    <source>
        <dbReference type="EMBL" id="ADI65011.1"/>
    </source>
</evidence>
<dbReference type="Proteomes" id="UP000001511">
    <property type="component" value="Chromosome"/>
</dbReference>
<dbReference type="EMBL" id="CP002059">
    <property type="protein sequence ID" value="ADI65011.1"/>
    <property type="molecule type" value="Genomic_DNA"/>
</dbReference>
<protein>
    <submittedName>
        <fullName evidence="1">Uncharacterized protein</fullName>
    </submittedName>
</protein>
<gene>
    <name evidence="1" type="ordered locus">Aazo_3347</name>
</gene>
<sequence>MPYLQQIDQLQAHCLEYLADLANLHGVSLMALMQN</sequence>